<feature type="compositionally biased region" description="Basic and acidic residues" evidence="1">
    <location>
        <begin position="197"/>
        <end position="208"/>
    </location>
</feature>
<feature type="compositionally biased region" description="Basic and acidic residues" evidence="1">
    <location>
        <begin position="125"/>
        <end position="137"/>
    </location>
</feature>
<keyword evidence="3" id="KW-1185">Reference proteome</keyword>
<feature type="compositionally biased region" description="Polar residues" evidence="1">
    <location>
        <begin position="177"/>
        <end position="195"/>
    </location>
</feature>
<feature type="region of interest" description="Disordered" evidence="1">
    <location>
        <begin position="675"/>
        <end position="718"/>
    </location>
</feature>
<evidence type="ECO:0000313" key="3">
    <source>
        <dbReference type="Proteomes" id="UP001151760"/>
    </source>
</evidence>
<feature type="region of interest" description="Disordered" evidence="1">
    <location>
        <begin position="611"/>
        <end position="652"/>
    </location>
</feature>
<gene>
    <name evidence="2" type="ORF">Tco_0938080</name>
</gene>
<dbReference type="Proteomes" id="UP001151760">
    <property type="component" value="Unassembled WGS sequence"/>
</dbReference>
<feature type="compositionally biased region" description="Low complexity" evidence="1">
    <location>
        <begin position="636"/>
        <end position="645"/>
    </location>
</feature>
<feature type="region of interest" description="Disordered" evidence="1">
    <location>
        <begin position="125"/>
        <end position="208"/>
    </location>
</feature>
<evidence type="ECO:0008006" key="4">
    <source>
        <dbReference type="Google" id="ProtNLM"/>
    </source>
</evidence>
<feature type="compositionally biased region" description="Basic and acidic residues" evidence="1">
    <location>
        <begin position="305"/>
        <end position="314"/>
    </location>
</feature>
<evidence type="ECO:0000313" key="2">
    <source>
        <dbReference type="EMBL" id="GJT38215.1"/>
    </source>
</evidence>
<comment type="caution">
    <text evidence="2">The sequence shown here is derived from an EMBL/GenBank/DDBJ whole genome shotgun (WGS) entry which is preliminary data.</text>
</comment>
<dbReference type="EMBL" id="BQNB010015287">
    <property type="protein sequence ID" value="GJT38215.1"/>
    <property type="molecule type" value="Genomic_DNA"/>
</dbReference>
<feature type="compositionally biased region" description="Basic and acidic residues" evidence="1">
    <location>
        <begin position="360"/>
        <end position="403"/>
    </location>
</feature>
<protein>
    <recommendedName>
        <fullName evidence="4">Xylulose kinase-1</fullName>
    </recommendedName>
</protein>
<reference evidence="2" key="1">
    <citation type="journal article" date="2022" name="Int. J. Mol. Sci.">
        <title>Draft Genome of Tanacetum Coccineum: Genomic Comparison of Closely Related Tanacetum-Family Plants.</title>
        <authorList>
            <person name="Yamashiro T."/>
            <person name="Shiraishi A."/>
            <person name="Nakayama K."/>
            <person name="Satake H."/>
        </authorList>
    </citation>
    <scope>NUCLEOTIDE SEQUENCE</scope>
</reference>
<name>A0ABQ5DGR6_9ASTR</name>
<feature type="compositionally biased region" description="Acidic residues" evidence="1">
    <location>
        <begin position="329"/>
        <end position="342"/>
    </location>
</feature>
<accession>A0ABQ5DGR6</accession>
<sequence>MANLKYSDKHNMVAFLKKPNESVGFTEVVDFLKGTSLRYALTHNPTIYDSLVKQFWQTATVRTLANGTQQLIASIDSKEYTITEASVRSKLQLADATGIHNLSDAEIYAGLATLGYVTEDITTEHKGRGSCEPHHTPVDPTSPPLLSPPHPSPPPHSPLPSPHHSPPFPYSHISAPPLSTISITPTHTSYHSTSLEKGVEGDQNQDSRECCTFSEGEEPILFTLQRASGEVKKKISGPTIFEGSKNIVIGSSQGVSMVDINCLKVSDIGGEATLGILPVITVLDELTGKYVVLDEGADIQLEVPDETKNLDENPKSLPSDTIDQNESKESEDDENESKDDDDERVKTDDDRDNEEEDDDRSINIKETDTERTNFDEEHQGKGDADMNIEPKVEKEMSKEKPKGDAQATEAQPNDDNKDKFEFLQPTLSQSLSSGFANQFLLNFPNASLLGTITELAEGDIISMIDVHIQQDVPNVVPEPFHTIIVYVIPEATQAPPPLLAAATQLKETDFSSVIHDFIMSQVPSIVDNYLRSSLPNAFCKELQANNTALKKELSKLNYKEVIEESVKAHVVTKVKNFLPQFLPKAVSDFATPIIEESVKAHAVNEDVIEESVKAHVKRDRDDDDQDEDPSVGSNQGKPISKPSKSGKSRSANDTVKEIVFEMGSDDVDQTFEKMVDASEQPSPDANTEQPSPNVAANPKRQKNDWYKKSPSPEPHDPDWNTIKKIDDAREQSWFKEKVNIAVPSLTFDELMSTPIDFSAFAMNRLGLTTLTREVLVGHVFNLLKGTCKSYGELEYNFEECFRALPDQLD</sequence>
<evidence type="ECO:0000256" key="1">
    <source>
        <dbReference type="SAM" id="MobiDB-lite"/>
    </source>
</evidence>
<feature type="region of interest" description="Disordered" evidence="1">
    <location>
        <begin position="303"/>
        <end position="419"/>
    </location>
</feature>
<feature type="compositionally biased region" description="Pro residues" evidence="1">
    <location>
        <begin position="140"/>
        <end position="169"/>
    </location>
</feature>
<proteinExistence type="predicted"/>
<reference evidence="2" key="2">
    <citation type="submission" date="2022-01" db="EMBL/GenBank/DDBJ databases">
        <authorList>
            <person name="Yamashiro T."/>
            <person name="Shiraishi A."/>
            <person name="Satake H."/>
            <person name="Nakayama K."/>
        </authorList>
    </citation>
    <scope>NUCLEOTIDE SEQUENCE</scope>
</reference>
<feature type="compositionally biased region" description="Acidic residues" evidence="1">
    <location>
        <begin position="350"/>
        <end position="359"/>
    </location>
</feature>
<organism evidence="2 3">
    <name type="scientific">Tanacetum coccineum</name>
    <dbReference type="NCBI Taxonomy" id="301880"/>
    <lineage>
        <taxon>Eukaryota</taxon>
        <taxon>Viridiplantae</taxon>
        <taxon>Streptophyta</taxon>
        <taxon>Embryophyta</taxon>
        <taxon>Tracheophyta</taxon>
        <taxon>Spermatophyta</taxon>
        <taxon>Magnoliopsida</taxon>
        <taxon>eudicotyledons</taxon>
        <taxon>Gunneridae</taxon>
        <taxon>Pentapetalae</taxon>
        <taxon>asterids</taxon>
        <taxon>campanulids</taxon>
        <taxon>Asterales</taxon>
        <taxon>Asteraceae</taxon>
        <taxon>Asteroideae</taxon>
        <taxon>Anthemideae</taxon>
        <taxon>Anthemidinae</taxon>
        <taxon>Tanacetum</taxon>
    </lineage>
</organism>
<feature type="compositionally biased region" description="Polar residues" evidence="1">
    <location>
        <begin position="679"/>
        <end position="694"/>
    </location>
</feature>